<proteinExistence type="predicted"/>
<dbReference type="InterPro" id="IPR029058">
    <property type="entry name" value="AB_hydrolase_fold"/>
</dbReference>
<evidence type="ECO:0000313" key="3">
    <source>
        <dbReference type="Proteomes" id="UP001596139"/>
    </source>
</evidence>
<dbReference type="Proteomes" id="UP001596139">
    <property type="component" value="Unassembled WGS sequence"/>
</dbReference>
<evidence type="ECO:0000313" key="2">
    <source>
        <dbReference type="EMBL" id="MFC6063737.1"/>
    </source>
</evidence>
<dbReference type="PANTHER" id="PTHR37946:SF1">
    <property type="entry name" value="SLL1969 PROTEIN"/>
    <property type="match status" value="1"/>
</dbReference>
<dbReference type="SUPFAM" id="SSF53474">
    <property type="entry name" value="alpha/beta-Hydrolases"/>
    <property type="match status" value="1"/>
</dbReference>
<evidence type="ECO:0000259" key="1">
    <source>
        <dbReference type="Pfam" id="PF05057"/>
    </source>
</evidence>
<name>A0ABW1MK54_9ACTN</name>
<dbReference type="PANTHER" id="PTHR37946">
    <property type="entry name" value="SLL1969 PROTEIN"/>
    <property type="match status" value="1"/>
</dbReference>
<accession>A0ABW1MK54</accession>
<dbReference type="Gene3D" id="3.40.50.1820">
    <property type="entry name" value="alpha/beta hydrolase"/>
    <property type="match status" value="1"/>
</dbReference>
<feature type="domain" description="DUF676" evidence="1">
    <location>
        <begin position="39"/>
        <end position="103"/>
    </location>
</feature>
<comment type="caution">
    <text evidence="2">The sequence shown here is derived from an EMBL/GenBank/DDBJ whole genome shotgun (WGS) entry which is preliminary data.</text>
</comment>
<keyword evidence="3" id="KW-1185">Reference proteome</keyword>
<organism evidence="2 3">
    <name type="scientific">Streptomyces ochraceiscleroticus</name>
    <dbReference type="NCBI Taxonomy" id="47761"/>
    <lineage>
        <taxon>Bacteria</taxon>
        <taxon>Bacillati</taxon>
        <taxon>Actinomycetota</taxon>
        <taxon>Actinomycetes</taxon>
        <taxon>Kitasatosporales</taxon>
        <taxon>Streptomycetaceae</taxon>
        <taxon>Streptomyces</taxon>
    </lineage>
</organism>
<gene>
    <name evidence="2" type="ORF">ACFP4F_14360</name>
</gene>
<protein>
    <submittedName>
        <fullName evidence="2">Esterase/lipase family protein</fullName>
    </submittedName>
</protein>
<reference evidence="3" key="1">
    <citation type="journal article" date="2019" name="Int. J. Syst. Evol. Microbiol.">
        <title>The Global Catalogue of Microorganisms (GCM) 10K type strain sequencing project: providing services to taxonomists for standard genome sequencing and annotation.</title>
        <authorList>
            <consortium name="The Broad Institute Genomics Platform"/>
            <consortium name="The Broad Institute Genome Sequencing Center for Infectious Disease"/>
            <person name="Wu L."/>
            <person name="Ma J."/>
        </authorList>
    </citation>
    <scope>NUCLEOTIDE SEQUENCE [LARGE SCALE GENOMIC DNA]</scope>
    <source>
        <strain evidence="3">CGMCC 1.15180</strain>
    </source>
</reference>
<dbReference type="RefSeq" id="WP_157848906.1">
    <property type="nucleotide sequence ID" value="NZ_JBHSPX010000004.1"/>
</dbReference>
<dbReference type="EMBL" id="JBHSPX010000004">
    <property type="protein sequence ID" value="MFC6063737.1"/>
    <property type="molecule type" value="Genomic_DNA"/>
</dbReference>
<dbReference type="InterPro" id="IPR007751">
    <property type="entry name" value="DUF676_lipase-like"/>
</dbReference>
<dbReference type="Pfam" id="PF05057">
    <property type="entry name" value="DUF676"/>
    <property type="match status" value="1"/>
</dbReference>
<sequence>MFVSGYLSPSGCWGSLFRQLHQNGFRNTTCLQYSSLRTGIPEIADVLVDETSAAMRRSGTDGVHLIGYSLGGLVVRYAVQQLGLDTDTVTATTIATPHRGARLAYAGLGPAARQMRTSSSLLDDLPEISSSGRVRWSLVGSTSDRVVPISSATAGGHADAVSLSAGGHLGILDSPQLAHTVMSHLGSCETERRHPEKLAS</sequence>